<dbReference type="PANTHER" id="PTHR47561">
    <property type="entry name" value="POLYSACCHARIDE DEACETYLASE FAMILY PROTEIN (AFU_ORTHOLOGUE AFUA_6G05030)"/>
    <property type="match status" value="1"/>
</dbReference>
<sequence length="281" mass="31048">MPRHIACMSFDFDALSLPIAKGTLTPTPLSRGEFGLVGVERIRRLLKVHRIAATFFVPGHTIESFPDAVRALVEDGHEIACHGWTHRRPSALTQDEERDELVRAGAAIERISGRTPTGYRSPSWDLSEHTLDLLLELGYAYDSSLMGHDHLPYRSRAGDTVPLLEPAGFGTPVDLIEIPVSWSLDDYPHFEWSVTSGGALNQGLASWRAVLDNWTADFDYMARTHDWGVITYTFHPFVSGRGHRMMAMEALIRHLRDGGAAFATMAEVATEAADRLGPSAA</sequence>
<name>A0A8G2EZ14_9PROT</name>
<dbReference type="OrthoDB" id="9784220at2"/>
<dbReference type="RefSeq" id="WP_093151830.1">
    <property type="nucleotide sequence ID" value="NZ_FNBW01000009.1"/>
</dbReference>
<proteinExistence type="inferred from homology"/>
<feature type="domain" description="NodB homology" evidence="5">
    <location>
        <begin position="26"/>
        <end position="263"/>
    </location>
</feature>
<evidence type="ECO:0000313" key="6">
    <source>
        <dbReference type="EMBL" id="SDG04354.1"/>
    </source>
</evidence>
<dbReference type="GO" id="GO:0016810">
    <property type="term" value="F:hydrolase activity, acting on carbon-nitrogen (but not peptide) bonds"/>
    <property type="evidence" value="ECO:0007669"/>
    <property type="project" value="InterPro"/>
</dbReference>
<dbReference type="InterPro" id="IPR002509">
    <property type="entry name" value="NODB_dom"/>
</dbReference>
<dbReference type="PROSITE" id="PS51677">
    <property type="entry name" value="NODB"/>
    <property type="match status" value="1"/>
</dbReference>
<dbReference type="Pfam" id="PF01522">
    <property type="entry name" value="Polysacc_deac_1"/>
    <property type="match status" value="1"/>
</dbReference>
<evidence type="ECO:0000256" key="1">
    <source>
        <dbReference type="ARBA" id="ARBA00003236"/>
    </source>
</evidence>
<evidence type="ECO:0000256" key="4">
    <source>
        <dbReference type="ARBA" id="ARBA00032976"/>
    </source>
</evidence>
<dbReference type="GO" id="GO:0005975">
    <property type="term" value="P:carbohydrate metabolic process"/>
    <property type="evidence" value="ECO:0007669"/>
    <property type="project" value="InterPro"/>
</dbReference>
<dbReference type="InterPro" id="IPR037950">
    <property type="entry name" value="PgdA-like"/>
</dbReference>
<dbReference type="CDD" id="cd10938">
    <property type="entry name" value="CE4_HpPgdA_like"/>
    <property type="match status" value="1"/>
</dbReference>
<protein>
    <recommendedName>
        <fullName evidence="3">Chitooligosaccharide deacetylase</fullName>
    </recommendedName>
    <alternativeName>
        <fullName evidence="4">Nodulation protein B</fullName>
    </alternativeName>
</protein>
<accession>A0A8G2EZ14</accession>
<evidence type="ECO:0000256" key="3">
    <source>
        <dbReference type="ARBA" id="ARBA00020071"/>
    </source>
</evidence>
<dbReference type="SUPFAM" id="SSF88713">
    <property type="entry name" value="Glycoside hydrolase/deacetylase"/>
    <property type="match status" value="1"/>
</dbReference>
<dbReference type="Gene3D" id="3.20.20.370">
    <property type="entry name" value="Glycoside hydrolase/deacetylase"/>
    <property type="match status" value="1"/>
</dbReference>
<gene>
    <name evidence="6" type="ORF">SAMN05660686_03178</name>
</gene>
<evidence type="ECO:0000313" key="7">
    <source>
        <dbReference type="Proteomes" id="UP000198615"/>
    </source>
</evidence>
<dbReference type="EMBL" id="FNBW01000009">
    <property type="protein sequence ID" value="SDG04354.1"/>
    <property type="molecule type" value="Genomic_DNA"/>
</dbReference>
<dbReference type="InterPro" id="IPR011330">
    <property type="entry name" value="Glyco_hydro/deAcase_b/a-brl"/>
</dbReference>
<comment type="caution">
    <text evidence="6">The sequence shown here is derived from an EMBL/GenBank/DDBJ whole genome shotgun (WGS) entry which is preliminary data.</text>
</comment>
<comment type="function">
    <text evidence="1">Is involved in generating a small heat-stable compound (Nod), an acylated oligomer of N-acetylglucosamine, that stimulates mitosis in various plant protoplasts.</text>
</comment>
<dbReference type="AlphaFoldDB" id="A0A8G2EZ14"/>
<evidence type="ECO:0000259" key="5">
    <source>
        <dbReference type="PROSITE" id="PS51677"/>
    </source>
</evidence>
<reference evidence="6 7" key="1">
    <citation type="submission" date="2016-10" db="EMBL/GenBank/DDBJ databases">
        <authorList>
            <person name="Varghese N."/>
            <person name="Submissions S."/>
        </authorList>
    </citation>
    <scope>NUCLEOTIDE SEQUENCE [LARGE SCALE GENOMIC DNA]</scope>
    <source>
        <strain evidence="6 7">DSM 18839</strain>
    </source>
</reference>
<dbReference type="Proteomes" id="UP000198615">
    <property type="component" value="Unassembled WGS sequence"/>
</dbReference>
<keyword evidence="7" id="KW-1185">Reference proteome</keyword>
<organism evidence="6 7">
    <name type="scientific">Thalassobaculum litoreum DSM 18839</name>
    <dbReference type="NCBI Taxonomy" id="1123362"/>
    <lineage>
        <taxon>Bacteria</taxon>
        <taxon>Pseudomonadati</taxon>
        <taxon>Pseudomonadota</taxon>
        <taxon>Alphaproteobacteria</taxon>
        <taxon>Rhodospirillales</taxon>
        <taxon>Thalassobaculaceae</taxon>
        <taxon>Thalassobaculum</taxon>
    </lineage>
</organism>
<evidence type="ECO:0000256" key="2">
    <source>
        <dbReference type="ARBA" id="ARBA00010973"/>
    </source>
</evidence>
<comment type="similarity">
    <text evidence="2">Belongs to the polysaccharide deacetylase family.</text>
</comment>
<dbReference type="PANTHER" id="PTHR47561:SF1">
    <property type="entry name" value="POLYSACCHARIDE DEACETYLASE FAMILY PROTEIN (AFU_ORTHOLOGUE AFUA_6G05030)"/>
    <property type="match status" value="1"/>
</dbReference>